<keyword evidence="2" id="KW-1185">Reference proteome</keyword>
<dbReference type="AlphaFoldDB" id="A0A2K8UE92"/>
<accession>A0A2K8UE92</accession>
<dbReference type="Proteomes" id="UP000232638">
    <property type="component" value="Chromosome"/>
</dbReference>
<organism evidence="1 2">
    <name type="scientific">Candidatus Thiodictyon syntrophicum</name>
    <dbReference type="NCBI Taxonomy" id="1166950"/>
    <lineage>
        <taxon>Bacteria</taxon>
        <taxon>Pseudomonadati</taxon>
        <taxon>Pseudomonadota</taxon>
        <taxon>Gammaproteobacteria</taxon>
        <taxon>Chromatiales</taxon>
        <taxon>Chromatiaceae</taxon>
        <taxon>Thiodictyon</taxon>
    </lineage>
</organism>
<name>A0A2K8UE92_9GAMM</name>
<reference evidence="1 2" key="1">
    <citation type="submission" date="2017-03" db="EMBL/GenBank/DDBJ databases">
        <title>Complete genome sequence of Candidatus 'Thiodictyon syntrophicum' sp. nov. strain Cad16T, a photolithoautotroph purple sulfur bacterium isolated from an alpine meromictic lake.</title>
        <authorList>
            <person name="Luedin S.M."/>
            <person name="Pothier J.F."/>
            <person name="Danza F."/>
            <person name="Storelli N."/>
            <person name="Wittwer M."/>
            <person name="Tonolla M."/>
        </authorList>
    </citation>
    <scope>NUCLEOTIDE SEQUENCE [LARGE SCALE GENOMIC DNA]</scope>
    <source>
        <strain evidence="1 2">Cad16T</strain>
    </source>
</reference>
<proteinExistence type="predicted"/>
<evidence type="ECO:0000313" key="1">
    <source>
        <dbReference type="EMBL" id="AUB83896.1"/>
    </source>
</evidence>
<dbReference type="RefSeq" id="WP_100921572.1">
    <property type="nucleotide sequence ID" value="NZ_CP020370.1"/>
</dbReference>
<sequence length="81" mass="9249">MDESALDIRWQPRFANYRRALQQLREGVDLAEARPLSRLEQQGLIDENTARQLIAIVTTRYMTVFAAFQTHMQALADDVGG</sequence>
<evidence type="ECO:0000313" key="2">
    <source>
        <dbReference type="Proteomes" id="UP000232638"/>
    </source>
</evidence>
<dbReference type="OrthoDB" id="9810452at2"/>
<gene>
    <name evidence="1" type="ORF">THSYN_25110</name>
</gene>
<dbReference type="KEGG" id="tsy:THSYN_25110"/>
<protein>
    <submittedName>
        <fullName evidence="1">Uncharacterized protein</fullName>
    </submittedName>
</protein>
<dbReference type="EMBL" id="CP020370">
    <property type="protein sequence ID" value="AUB83896.1"/>
    <property type="molecule type" value="Genomic_DNA"/>
</dbReference>